<dbReference type="AlphaFoldDB" id="A0A8S0TNC3"/>
<dbReference type="Gramene" id="OE9A012303T1">
    <property type="protein sequence ID" value="OE9A012303C1"/>
    <property type="gene ID" value="OE9A012303"/>
</dbReference>
<evidence type="ECO:0000313" key="2">
    <source>
        <dbReference type="EMBL" id="CAA3007468.1"/>
    </source>
</evidence>
<organism evidence="2 3">
    <name type="scientific">Olea europaea subsp. europaea</name>
    <dbReference type="NCBI Taxonomy" id="158383"/>
    <lineage>
        <taxon>Eukaryota</taxon>
        <taxon>Viridiplantae</taxon>
        <taxon>Streptophyta</taxon>
        <taxon>Embryophyta</taxon>
        <taxon>Tracheophyta</taxon>
        <taxon>Spermatophyta</taxon>
        <taxon>Magnoliopsida</taxon>
        <taxon>eudicotyledons</taxon>
        <taxon>Gunneridae</taxon>
        <taxon>Pentapetalae</taxon>
        <taxon>asterids</taxon>
        <taxon>lamiids</taxon>
        <taxon>Lamiales</taxon>
        <taxon>Oleaceae</taxon>
        <taxon>Oleeae</taxon>
        <taxon>Olea</taxon>
    </lineage>
</organism>
<evidence type="ECO:0000256" key="1">
    <source>
        <dbReference type="SAM" id="Phobius"/>
    </source>
</evidence>
<feature type="transmembrane region" description="Helical" evidence="1">
    <location>
        <begin position="53"/>
        <end position="71"/>
    </location>
</feature>
<name>A0A8S0TNC3_OLEEU</name>
<sequence length="76" mass="8741">MDSCLAGDGGESVYGEMDSQRTRLIVGVSHFLLGWRYGDLVVGFSILGDVEIWRFWWRVILLAFLFLRFLASHFPD</sequence>
<keyword evidence="3" id="KW-1185">Reference proteome</keyword>
<reference evidence="2 3" key="1">
    <citation type="submission" date="2019-12" db="EMBL/GenBank/DDBJ databases">
        <authorList>
            <person name="Alioto T."/>
            <person name="Alioto T."/>
            <person name="Gomez Garrido J."/>
        </authorList>
    </citation>
    <scope>NUCLEOTIDE SEQUENCE [LARGE SCALE GENOMIC DNA]</scope>
</reference>
<gene>
    <name evidence="2" type="ORF">OLEA9_A012303</name>
</gene>
<evidence type="ECO:0000313" key="3">
    <source>
        <dbReference type="Proteomes" id="UP000594638"/>
    </source>
</evidence>
<proteinExistence type="predicted"/>
<feature type="transmembrane region" description="Helical" evidence="1">
    <location>
        <begin position="24"/>
        <end position="47"/>
    </location>
</feature>
<comment type="caution">
    <text evidence="2">The sequence shown here is derived from an EMBL/GenBank/DDBJ whole genome shotgun (WGS) entry which is preliminary data.</text>
</comment>
<keyword evidence="1" id="KW-0812">Transmembrane</keyword>
<keyword evidence="1" id="KW-0472">Membrane</keyword>
<accession>A0A8S0TNC3</accession>
<dbReference type="Proteomes" id="UP000594638">
    <property type="component" value="Unassembled WGS sequence"/>
</dbReference>
<keyword evidence="1" id="KW-1133">Transmembrane helix</keyword>
<dbReference type="EMBL" id="CACTIH010007276">
    <property type="protein sequence ID" value="CAA3007468.1"/>
    <property type="molecule type" value="Genomic_DNA"/>
</dbReference>
<protein>
    <submittedName>
        <fullName evidence="2">Uncharacterized protein</fullName>
    </submittedName>
</protein>